<keyword evidence="2 5" id="KW-0812">Transmembrane</keyword>
<protein>
    <submittedName>
        <fullName evidence="8">Glycosyltransferase</fullName>
        <ecNumber evidence="8">2.4.-.-</ecNumber>
    </submittedName>
</protein>
<dbReference type="SUPFAM" id="SSF53448">
    <property type="entry name" value="Nucleotide-diphospho-sugar transferases"/>
    <property type="match status" value="1"/>
</dbReference>
<feature type="domain" description="GtrA/DPMS transmembrane" evidence="7">
    <location>
        <begin position="225"/>
        <end position="336"/>
    </location>
</feature>
<organism evidence="8 9">
    <name type="scientific">Demequina lignilytica</name>
    <dbReference type="NCBI Taxonomy" id="3051663"/>
    <lineage>
        <taxon>Bacteria</taxon>
        <taxon>Bacillati</taxon>
        <taxon>Actinomycetota</taxon>
        <taxon>Actinomycetes</taxon>
        <taxon>Micrococcales</taxon>
        <taxon>Demequinaceae</taxon>
        <taxon>Demequina</taxon>
    </lineage>
</organism>
<keyword evidence="8" id="KW-0808">Transferase</keyword>
<evidence type="ECO:0000313" key="9">
    <source>
        <dbReference type="Proteomes" id="UP001172756"/>
    </source>
</evidence>
<evidence type="ECO:0000313" key="8">
    <source>
        <dbReference type="EMBL" id="MDN4481954.1"/>
    </source>
</evidence>
<dbReference type="EMBL" id="JAUHQB010000001">
    <property type="protein sequence ID" value="MDN4481954.1"/>
    <property type="molecule type" value="Genomic_DNA"/>
</dbReference>
<dbReference type="GO" id="GO:0000271">
    <property type="term" value="P:polysaccharide biosynthetic process"/>
    <property type="evidence" value="ECO:0007669"/>
    <property type="project" value="InterPro"/>
</dbReference>
<keyword evidence="3 5" id="KW-1133">Transmembrane helix</keyword>
<proteinExistence type="predicted"/>
<dbReference type="PANTHER" id="PTHR10859:SF114">
    <property type="entry name" value="DOLICHOL-PHOSPHATE MANNOSYLTRANSFERASE"/>
    <property type="match status" value="1"/>
</dbReference>
<name>A0AB35MDX3_9MICO</name>
<accession>A0AB35MDX3</accession>
<evidence type="ECO:0000256" key="4">
    <source>
        <dbReference type="ARBA" id="ARBA00023136"/>
    </source>
</evidence>
<feature type="domain" description="Glycosyltransferase 2-like" evidence="6">
    <location>
        <begin position="3"/>
        <end position="98"/>
    </location>
</feature>
<evidence type="ECO:0000256" key="3">
    <source>
        <dbReference type="ARBA" id="ARBA00022989"/>
    </source>
</evidence>
<dbReference type="InterPro" id="IPR029044">
    <property type="entry name" value="Nucleotide-diphossugar_trans"/>
</dbReference>
<dbReference type="EC" id="2.4.-.-" evidence="8"/>
<dbReference type="PANTHER" id="PTHR10859">
    <property type="entry name" value="GLYCOSYL TRANSFERASE"/>
    <property type="match status" value="1"/>
</dbReference>
<dbReference type="Pfam" id="PF04138">
    <property type="entry name" value="GtrA_DPMS_TM"/>
    <property type="match status" value="1"/>
</dbReference>
<gene>
    <name evidence="8" type="ORF">QQ002_00180</name>
</gene>
<dbReference type="InterPro" id="IPR001173">
    <property type="entry name" value="Glyco_trans_2-like"/>
</dbReference>
<dbReference type="AlphaFoldDB" id="A0AB35MDX3"/>
<feature type="transmembrane region" description="Helical" evidence="5">
    <location>
        <begin position="249"/>
        <end position="268"/>
    </location>
</feature>
<sequence>MWILIPAYEPDARLVALVRSLSASGPVLVVDDGSGSAYTAVFDGAVEAGAVVLRHPRNLGKAAALRTGFAWVERHAPGHVVVCADSDGQHTARDIRIVGAEAVRRLAAGEPDAIVLGSRAFVGDVPLRSRFGNRTTSALVRVATGARIADTQTGLRAIPPGLLRWARGVSGERFAYELRVLLEATRMGVALVEVPIETVYLDGNASSHFRPLADSLRVLAPVATFAASSLAAFGVDTGALLVLHAATGNLAMALVGARVISAGANFALNRRAVFRSDGRVLPQLVRYALLAAVLLAAGYAGVAGLTALGAPLLAAKVVTDAVLFALSFAVQRAIVFAPRLRYTKASRNRVATHVSVSDAEVSRAVHA</sequence>
<evidence type="ECO:0000259" key="7">
    <source>
        <dbReference type="Pfam" id="PF04138"/>
    </source>
</evidence>
<keyword evidence="4 5" id="KW-0472">Membrane</keyword>
<dbReference type="InterPro" id="IPR007267">
    <property type="entry name" value="GtrA_DPMS_TM"/>
</dbReference>
<dbReference type="Pfam" id="PF00535">
    <property type="entry name" value="Glycos_transf_2"/>
    <property type="match status" value="1"/>
</dbReference>
<dbReference type="GO" id="GO:0006487">
    <property type="term" value="P:protein N-linked glycosylation"/>
    <property type="evidence" value="ECO:0007669"/>
    <property type="project" value="TreeGrafter"/>
</dbReference>
<dbReference type="Gene3D" id="3.90.550.10">
    <property type="entry name" value="Spore Coat Polysaccharide Biosynthesis Protein SpsA, Chain A"/>
    <property type="match status" value="1"/>
</dbReference>
<feature type="transmembrane region" description="Helical" evidence="5">
    <location>
        <begin position="289"/>
        <end position="315"/>
    </location>
</feature>
<dbReference type="RefSeq" id="WP_301159220.1">
    <property type="nucleotide sequence ID" value="NZ_JAUHQB010000001.1"/>
</dbReference>
<dbReference type="GO" id="GO:0016020">
    <property type="term" value="C:membrane"/>
    <property type="evidence" value="ECO:0007669"/>
    <property type="project" value="UniProtKB-SubCell"/>
</dbReference>
<dbReference type="GO" id="GO:0016757">
    <property type="term" value="F:glycosyltransferase activity"/>
    <property type="evidence" value="ECO:0007669"/>
    <property type="project" value="UniProtKB-KW"/>
</dbReference>
<comment type="caution">
    <text evidence="8">The sequence shown here is derived from an EMBL/GenBank/DDBJ whole genome shotgun (WGS) entry which is preliminary data.</text>
</comment>
<comment type="subcellular location">
    <subcellularLocation>
        <location evidence="1">Membrane</location>
        <topology evidence="1">Multi-pass membrane protein</topology>
    </subcellularLocation>
</comment>
<dbReference type="CDD" id="cd04179">
    <property type="entry name" value="DPM_DPG-synthase_like"/>
    <property type="match status" value="1"/>
</dbReference>
<evidence type="ECO:0000256" key="5">
    <source>
        <dbReference type="SAM" id="Phobius"/>
    </source>
</evidence>
<reference evidence="8 9" key="1">
    <citation type="submission" date="2023-06" db="EMBL/GenBank/DDBJ databases">
        <title>SYSU T0a273.</title>
        <authorList>
            <person name="Gao L."/>
            <person name="Fang B.-Z."/>
            <person name="Li W.-J."/>
        </authorList>
    </citation>
    <scope>NUCLEOTIDE SEQUENCE [LARGE SCALE GENOMIC DNA]</scope>
    <source>
        <strain evidence="8 9">SYSU T0a273</strain>
    </source>
</reference>
<evidence type="ECO:0000259" key="6">
    <source>
        <dbReference type="Pfam" id="PF00535"/>
    </source>
</evidence>
<evidence type="ECO:0000256" key="2">
    <source>
        <dbReference type="ARBA" id="ARBA00022692"/>
    </source>
</evidence>
<keyword evidence="8" id="KW-0328">Glycosyltransferase</keyword>
<evidence type="ECO:0000256" key="1">
    <source>
        <dbReference type="ARBA" id="ARBA00004141"/>
    </source>
</evidence>
<dbReference type="Proteomes" id="UP001172756">
    <property type="component" value="Unassembled WGS sequence"/>
</dbReference>
<feature type="transmembrane region" description="Helical" evidence="5">
    <location>
        <begin position="321"/>
        <end position="340"/>
    </location>
</feature>